<gene>
    <name evidence="2" type="ORF">B4U80_05961</name>
</gene>
<keyword evidence="3" id="KW-1185">Reference proteome</keyword>
<organism evidence="2 3">
    <name type="scientific">Leptotrombidium deliense</name>
    <dbReference type="NCBI Taxonomy" id="299467"/>
    <lineage>
        <taxon>Eukaryota</taxon>
        <taxon>Metazoa</taxon>
        <taxon>Ecdysozoa</taxon>
        <taxon>Arthropoda</taxon>
        <taxon>Chelicerata</taxon>
        <taxon>Arachnida</taxon>
        <taxon>Acari</taxon>
        <taxon>Acariformes</taxon>
        <taxon>Trombidiformes</taxon>
        <taxon>Prostigmata</taxon>
        <taxon>Anystina</taxon>
        <taxon>Parasitengona</taxon>
        <taxon>Trombiculoidea</taxon>
        <taxon>Trombiculidae</taxon>
        <taxon>Leptotrombidium</taxon>
    </lineage>
</organism>
<keyword evidence="2" id="KW-0067">ATP-binding</keyword>
<dbReference type="EMBL" id="NCKV01066609">
    <property type="protein sequence ID" value="RWR98901.1"/>
    <property type="molecule type" value="Genomic_DNA"/>
</dbReference>
<feature type="domain" description="DNA helicase Pif1-like 2B" evidence="1">
    <location>
        <begin position="1"/>
        <end position="22"/>
    </location>
</feature>
<feature type="non-terminal residue" evidence="2">
    <location>
        <position position="49"/>
    </location>
</feature>
<reference evidence="2 3" key="1">
    <citation type="journal article" date="2018" name="Gigascience">
        <title>Genomes of trombidid mites reveal novel predicted allergens and laterally-transferred genes associated with secondary metabolism.</title>
        <authorList>
            <person name="Dong X."/>
            <person name="Chaisiri K."/>
            <person name="Xia D."/>
            <person name="Armstrong S.D."/>
            <person name="Fang Y."/>
            <person name="Donnelly M.J."/>
            <person name="Kadowaki T."/>
            <person name="McGarry J.W."/>
            <person name="Darby A.C."/>
            <person name="Makepeace B.L."/>
        </authorList>
    </citation>
    <scope>NUCLEOTIDE SEQUENCE [LARGE SCALE GENOMIC DNA]</scope>
    <source>
        <strain evidence="2">UoL-UT</strain>
    </source>
</reference>
<dbReference type="Proteomes" id="UP000288716">
    <property type="component" value="Unassembled WGS sequence"/>
</dbReference>
<dbReference type="Pfam" id="PF21530">
    <property type="entry name" value="Pif1_2B_dom"/>
    <property type="match status" value="1"/>
</dbReference>
<sequence length="49" mass="5484">MLIRNLCVTDGLCNGTRLIVNNINRRILNCEILTGDKAGTNVFIPRIKL</sequence>
<dbReference type="GO" id="GO:0004386">
    <property type="term" value="F:helicase activity"/>
    <property type="evidence" value="ECO:0007669"/>
    <property type="project" value="UniProtKB-KW"/>
</dbReference>
<accession>A0A443Q7B0</accession>
<name>A0A443Q7B0_9ACAR</name>
<dbReference type="AlphaFoldDB" id="A0A443Q7B0"/>
<keyword evidence="2" id="KW-0347">Helicase</keyword>
<dbReference type="VEuPathDB" id="VectorBase:LDEU014660"/>
<evidence type="ECO:0000259" key="1">
    <source>
        <dbReference type="Pfam" id="PF21530"/>
    </source>
</evidence>
<evidence type="ECO:0000313" key="3">
    <source>
        <dbReference type="Proteomes" id="UP000288716"/>
    </source>
</evidence>
<comment type="caution">
    <text evidence="2">The sequence shown here is derived from an EMBL/GenBank/DDBJ whole genome shotgun (WGS) entry which is preliminary data.</text>
</comment>
<keyword evidence="2" id="KW-0547">Nucleotide-binding</keyword>
<evidence type="ECO:0000313" key="2">
    <source>
        <dbReference type="EMBL" id="RWR98901.1"/>
    </source>
</evidence>
<dbReference type="STRING" id="299467.A0A443Q7B0"/>
<dbReference type="InterPro" id="IPR049163">
    <property type="entry name" value="Pif1-like_2B_dom"/>
</dbReference>
<protein>
    <submittedName>
        <fullName evidence="2">ATP-dependent DNA helicase PIF1-like protein</fullName>
    </submittedName>
</protein>
<keyword evidence="2" id="KW-0378">Hydrolase</keyword>
<proteinExistence type="predicted"/>